<organism evidence="2 3">
    <name type="scientific">Halomonas colorata</name>
    <dbReference type="NCBI Taxonomy" id="2742615"/>
    <lineage>
        <taxon>Bacteria</taxon>
        <taxon>Pseudomonadati</taxon>
        <taxon>Pseudomonadota</taxon>
        <taxon>Gammaproteobacteria</taxon>
        <taxon>Oceanospirillales</taxon>
        <taxon>Halomonadaceae</taxon>
        <taxon>Halomonas</taxon>
    </lineage>
</organism>
<keyword evidence="3" id="KW-1185">Reference proteome</keyword>
<dbReference type="InterPro" id="IPR002575">
    <property type="entry name" value="Aminoglycoside_PTrfase"/>
</dbReference>
<protein>
    <submittedName>
        <fullName evidence="2">Aminoglycoside phosphotransferase family protein</fullName>
    </submittedName>
</protein>
<dbReference type="Pfam" id="PF01636">
    <property type="entry name" value="APH"/>
    <property type="match status" value="1"/>
</dbReference>
<evidence type="ECO:0000313" key="3">
    <source>
        <dbReference type="Proteomes" id="UP001645038"/>
    </source>
</evidence>
<dbReference type="EMBL" id="RRZB01000055">
    <property type="protein sequence ID" value="MBE0464998.1"/>
    <property type="molecule type" value="Genomic_DNA"/>
</dbReference>
<dbReference type="Gene3D" id="3.90.1200.10">
    <property type="match status" value="1"/>
</dbReference>
<comment type="caution">
    <text evidence="2">The sequence shown here is derived from an EMBL/GenBank/DDBJ whole genome shotgun (WGS) entry which is preliminary data.</text>
</comment>
<sequence>MLKPIKKTAVLGFVDRVCEKAVSGWSLSPYVIVMVNGQERCRLACSRYREDVKTAGLSLCGNVGFYQKLVLAHGDVVRVVTQQGVPLRHSPWLFRDSQRGDWLPMTLSHQHAEYNAVAELPSQLSVEGFQPLFGQSGRRVAGAVLQVANQAPVVVRFDVDHAAHTNVMQLYDKIIKPRQLAAPLLLTALPQKGSILQVFAYQQGVTLDKIGNGWEEWVPMVMAQLLTLQQAGVAERGSLKRRASRLRSLLYKLFPLVFAQALRENFNKRELAFLLVLVRITARLPRVLSHGDLHRNNVLIDTQQRQVALIDWDRWGYLPLGFDAALLLRGLPWHAVEPLVGKNVEQQLGAFVFTYLFQCLDVVNFARSEEAALLRARIYELYKQLKPDAAKSK</sequence>
<dbReference type="RefSeq" id="WP_192539444.1">
    <property type="nucleotide sequence ID" value="NZ_JABUZA010000058.1"/>
</dbReference>
<proteinExistence type="predicted"/>
<name>A0ABR9G291_9GAMM</name>
<dbReference type="SUPFAM" id="SSF56112">
    <property type="entry name" value="Protein kinase-like (PK-like)"/>
    <property type="match status" value="1"/>
</dbReference>
<feature type="domain" description="Aminoglycoside phosphotransferase" evidence="1">
    <location>
        <begin position="215"/>
        <end position="333"/>
    </location>
</feature>
<reference evidence="2 3" key="1">
    <citation type="submission" date="2020-07" db="EMBL/GenBank/DDBJ databases">
        <title>Halophilic bacteria isolated from french cheeses.</title>
        <authorList>
            <person name="Kothe C.I."/>
            <person name="Farah-Kraiem B."/>
            <person name="Renault P."/>
            <person name="Dridi B."/>
        </authorList>
    </citation>
    <scope>NUCLEOTIDE SEQUENCE [LARGE SCALE GENOMIC DNA]</scope>
    <source>
        <strain evidence="2 3">FME20</strain>
    </source>
</reference>
<gene>
    <name evidence="2" type="ORF">EI547_16290</name>
</gene>
<evidence type="ECO:0000259" key="1">
    <source>
        <dbReference type="Pfam" id="PF01636"/>
    </source>
</evidence>
<dbReference type="Proteomes" id="UP001645038">
    <property type="component" value="Unassembled WGS sequence"/>
</dbReference>
<dbReference type="InterPro" id="IPR011009">
    <property type="entry name" value="Kinase-like_dom_sf"/>
</dbReference>
<accession>A0ABR9G291</accession>
<evidence type="ECO:0000313" key="2">
    <source>
        <dbReference type="EMBL" id="MBE0464998.1"/>
    </source>
</evidence>